<sequence>MDAFSGNKHLTVANGHASASIMKKRYENTLVIELDIAAREKFKLIEHGLKRLWERLSRSKIQEASEELGEVIPDSMEEEDVVSSDGSHETDSARQNASVLSYA</sequence>
<accession>A0A444Z2X7</accession>
<feature type="compositionally biased region" description="Acidic residues" evidence="1">
    <location>
        <begin position="67"/>
        <end position="82"/>
    </location>
</feature>
<evidence type="ECO:0000313" key="2">
    <source>
        <dbReference type="EMBL" id="RYR08414.1"/>
    </source>
</evidence>
<name>A0A444Z2X7_ARAHY</name>
<comment type="caution">
    <text evidence="2">The sequence shown here is derived from an EMBL/GenBank/DDBJ whole genome shotgun (WGS) entry which is preliminary data.</text>
</comment>
<keyword evidence="3" id="KW-1185">Reference proteome</keyword>
<dbReference type="EMBL" id="SDMP01000015">
    <property type="protein sequence ID" value="RYR08414.1"/>
    <property type="molecule type" value="Genomic_DNA"/>
</dbReference>
<evidence type="ECO:0000313" key="3">
    <source>
        <dbReference type="Proteomes" id="UP000289738"/>
    </source>
</evidence>
<feature type="compositionally biased region" description="Polar residues" evidence="1">
    <location>
        <begin position="93"/>
        <end position="103"/>
    </location>
</feature>
<reference evidence="2 3" key="1">
    <citation type="submission" date="2019-01" db="EMBL/GenBank/DDBJ databases">
        <title>Sequencing of cultivated peanut Arachis hypogaea provides insights into genome evolution and oil improvement.</title>
        <authorList>
            <person name="Chen X."/>
        </authorList>
    </citation>
    <scope>NUCLEOTIDE SEQUENCE [LARGE SCALE GENOMIC DNA]</scope>
    <source>
        <strain evidence="3">cv. Fuhuasheng</strain>
        <tissue evidence="2">Leaves</tissue>
    </source>
</reference>
<organism evidence="2 3">
    <name type="scientific">Arachis hypogaea</name>
    <name type="common">Peanut</name>
    <dbReference type="NCBI Taxonomy" id="3818"/>
    <lineage>
        <taxon>Eukaryota</taxon>
        <taxon>Viridiplantae</taxon>
        <taxon>Streptophyta</taxon>
        <taxon>Embryophyta</taxon>
        <taxon>Tracheophyta</taxon>
        <taxon>Spermatophyta</taxon>
        <taxon>Magnoliopsida</taxon>
        <taxon>eudicotyledons</taxon>
        <taxon>Gunneridae</taxon>
        <taxon>Pentapetalae</taxon>
        <taxon>rosids</taxon>
        <taxon>fabids</taxon>
        <taxon>Fabales</taxon>
        <taxon>Fabaceae</taxon>
        <taxon>Papilionoideae</taxon>
        <taxon>50 kb inversion clade</taxon>
        <taxon>dalbergioids sensu lato</taxon>
        <taxon>Dalbergieae</taxon>
        <taxon>Pterocarpus clade</taxon>
        <taxon>Arachis</taxon>
    </lineage>
</organism>
<proteinExistence type="predicted"/>
<dbReference type="AlphaFoldDB" id="A0A444Z2X7"/>
<evidence type="ECO:0000256" key="1">
    <source>
        <dbReference type="SAM" id="MobiDB-lite"/>
    </source>
</evidence>
<dbReference type="Proteomes" id="UP000289738">
    <property type="component" value="Chromosome B05"/>
</dbReference>
<gene>
    <name evidence="2" type="ORF">Ahy_B05g076089</name>
</gene>
<feature type="region of interest" description="Disordered" evidence="1">
    <location>
        <begin position="67"/>
        <end position="103"/>
    </location>
</feature>
<protein>
    <submittedName>
        <fullName evidence="2">Uncharacterized protein</fullName>
    </submittedName>
</protein>